<keyword evidence="2" id="KW-0812">Transmembrane</keyword>
<dbReference type="InterPro" id="IPR001451">
    <property type="entry name" value="Hexapep"/>
</dbReference>
<name>A0ABW3MIA7_9PSEU</name>
<dbReference type="InterPro" id="IPR011004">
    <property type="entry name" value="Trimer_LpxA-like_sf"/>
</dbReference>
<sequence>LAGVLLGVGAAAKLYPLLLLGVLFVLCLRTAKMKEWQRTTVAALGTWLVINVPIAWQYPTGWWEFFRRNTIRPADTDSIWNVVADVTNPSDVASLRASVEEKLGPVDILAAFAGGNPSRPRPLVEVDLAEWEAALLGNVTSTFLTVKEFLPEMIARGRGSIVTMSSSASRQPTVHSPGPYAVVERGARIAAGARVFPYCYVGENCVVGPDTVLYPHVVLYQDVHVGARCVVHAHAVLGADGFGFMWDGSRHVKIEQVGGVWIGDD</sequence>
<gene>
    <name evidence="3" type="ORF">ACFQ1S_35045</name>
</gene>
<evidence type="ECO:0000256" key="1">
    <source>
        <dbReference type="ARBA" id="ARBA00006484"/>
    </source>
</evidence>
<accession>A0ABW3MIA7</accession>
<proteinExistence type="inferred from homology"/>
<dbReference type="SUPFAM" id="SSF51735">
    <property type="entry name" value="NAD(P)-binding Rossmann-fold domains"/>
    <property type="match status" value="1"/>
</dbReference>
<dbReference type="PANTHER" id="PTHR42760">
    <property type="entry name" value="SHORT-CHAIN DEHYDROGENASES/REDUCTASES FAMILY MEMBER"/>
    <property type="match status" value="1"/>
</dbReference>
<comment type="similarity">
    <text evidence="1">Belongs to the short-chain dehydrogenases/reductases (SDR) family.</text>
</comment>
<protein>
    <submittedName>
        <fullName evidence="3">SDR family NAD(P)-dependent oxidoreductase</fullName>
    </submittedName>
</protein>
<feature type="non-terminal residue" evidence="3">
    <location>
        <position position="265"/>
    </location>
</feature>
<dbReference type="SUPFAM" id="SSF51161">
    <property type="entry name" value="Trimeric LpxA-like enzymes"/>
    <property type="match status" value="1"/>
</dbReference>
<keyword evidence="2" id="KW-1133">Transmembrane helix</keyword>
<reference evidence="4" key="1">
    <citation type="journal article" date="2019" name="Int. J. Syst. Evol. Microbiol.">
        <title>The Global Catalogue of Microorganisms (GCM) 10K type strain sequencing project: providing services to taxonomists for standard genome sequencing and annotation.</title>
        <authorList>
            <consortium name="The Broad Institute Genomics Platform"/>
            <consortium name="The Broad Institute Genome Sequencing Center for Infectious Disease"/>
            <person name="Wu L."/>
            <person name="Ma J."/>
        </authorList>
    </citation>
    <scope>NUCLEOTIDE SEQUENCE [LARGE SCALE GENOMIC DNA]</scope>
    <source>
        <strain evidence="4">JCM 31486</strain>
    </source>
</reference>
<dbReference type="CDD" id="cd05233">
    <property type="entry name" value="SDR_c"/>
    <property type="match status" value="1"/>
</dbReference>
<evidence type="ECO:0000313" key="4">
    <source>
        <dbReference type="Proteomes" id="UP001597045"/>
    </source>
</evidence>
<dbReference type="Pfam" id="PF00132">
    <property type="entry name" value="Hexapep"/>
    <property type="match status" value="1"/>
</dbReference>
<dbReference type="Gene3D" id="2.160.10.10">
    <property type="entry name" value="Hexapeptide repeat proteins"/>
    <property type="match status" value="1"/>
</dbReference>
<dbReference type="InterPro" id="IPR036291">
    <property type="entry name" value="NAD(P)-bd_dom_sf"/>
</dbReference>
<dbReference type="Pfam" id="PF00106">
    <property type="entry name" value="adh_short"/>
    <property type="match status" value="1"/>
</dbReference>
<dbReference type="Proteomes" id="UP001597045">
    <property type="component" value="Unassembled WGS sequence"/>
</dbReference>
<dbReference type="Gene3D" id="3.40.50.720">
    <property type="entry name" value="NAD(P)-binding Rossmann-like Domain"/>
    <property type="match status" value="1"/>
</dbReference>
<feature type="transmembrane region" description="Helical" evidence="2">
    <location>
        <begin position="6"/>
        <end position="28"/>
    </location>
</feature>
<comment type="caution">
    <text evidence="3">The sequence shown here is derived from an EMBL/GenBank/DDBJ whole genome shotgun (WGS) entry which is preliminary data.</text>
</comment>
<feature type="transmembrane region" description="Helical" evidence="2">
    <location>
        <begin position="40"/>
        <end position="58"/>
    </location>
</feature>
<dbReference type="InterPro" id="IPR002347">
    <property type="entry name" value="SDR_fam"/>
</dbReference>
<feature type="non-terminal residue" evidence="3">
    <location>
        <position position="1"/>
    </location>
</feature>
<keyword evidence="4" id="KW-1185">Reference proteome</keyword>
<keyword evidence="2" id="KW-0472">Membrane</keyword>
<organism evidence="3 4">
    <name type="scientific">Kibdelosporangium lantanae</name>
    <dbReference type="NCBI Taxonomy" id="1497396"/>
    <lineage>
        <taxon>Bacteria</taxon>
        <taxon>Bacillati</taxon>
        <taxon>Actinomycetota</taxon>
        <taxon>Actinomycetes</taxon>
        <taxon>Pseudonocardiales</taxon>
        <taxon>Pseudonocardiaceae</taxon>
        <taxon>Kibdelosporangium</taxon>
    </lineage>
</organism>
<dbReference type="EMBL" id="JBHTIS010002795">
    <property type="protein sequence ID" value="MFD1050376.1"/>
    <property type="molecule type" value="Genomic_DNA"/>
</dbReference>
<evidence type="ECO:0000313" key="3">
    <source>
        <dbReference type="EMBL" id="MFD1050376.1"/>
    </source>
</evidence>
<evidence type="ECO:0000256" key="2">
    <source>
        <dbReference type="SAM" id="Phobius"/>
    </source>
</evidence>